<dbReference type="InterPro" id="IPR047817">
    <property type="entry name" value="ABC2_TM_bact-type"/>
</dbReference>
<evidence type="ECO:0000256" key="2">
    <source>
        <dbReference type="ARBA" id="ARBA00007783"/>
    </source>
</evidence>
<dbReference type="PROSITE" id="PS51012">
    <property type="entry name" value="ABC_TM2"/>
    <property type="match status" value="1"/>
</dbReference>
<dbReference type="InterPro" id="IPR013525">
    <property type="entry name" value="ABC2_TM"/>
</dbReference>
<feature type="domain" description="ABC transmembrane type-2" evidence="9">
    <location>
        <begin position="151"/>
        <end position="377"/>
    </location>
</feature>
<comment type="similarity">
    <text evidence="2">Belongs to the ABC-2 integral membrane protein family.</text>
</comment>
<feature type="transmembrane region" description="Helical" evidence="8">
    <location>
        <begin position="268"/>
        <end position="288"/>
    </location>
</feature>
<evidence type="ECO:0000256" key="6">
    <source>
        <dbReference type="ARBA" id="ARBA00022989"/>
    </source>
</evidence>
<evidence type="ECO:0000256" key="1">
    <source>
        <dbReference type="ARBA" id="ARBA00004651"/>
    </source>
</evidence>
<evidence type="ECO:0000256" key="7">
    <source>
        <dbReference type="ARBA" id="ARBA00023136"/>
    </source>
</evidence>
<accession>A0A7V3REI0</accession>
<dbReference type="InterPro" id="IPR051449">
    <property type="entry name" value="ABC-2_transporter_component"/>
</dbReference>
<feature type="transmembrane region" description="Helical" evidence="8">
    <location>
        <begin position="235"/>
        <end position="256"/>
    </location>
</feature>
<dbReference type="Gene3D" id="3.40.1710.10">
    <property type="entry name" value="abc type-2 transporter like domain"/>
    <property type="match status" value="1"/>
</dbReference>
<protein>
    <submittedName>
        <fullName evidence="10">ABC transporter permease</fullName>
    </submittedName>
</protein>
<dbReference type="Pfam" id="PF12698">
    <property type="entry name" value="ABC2_membrane_3"/>
    <property type="match status" value="1"/>
</dbReference>
<feature type="transmembrane region" description="Helical" evidence="8">
    <location>
        <begin position="20"/>
        <end position="40"/>
    </location>
</feature>
<evidence type="ECO:0000256" key="5">
    <source>
        <dbReference type="ARBA" id="ARBA00022692"/>
    </source>
</evidence>
<dbReference type="PANTHER" id="PTHR30294:SF29">
    <property type="entry name" value="MULTIDRUG ABC TRANSPORTER PERMEASE YBHS-RELATED"/>
    <property type="match status" value="1"/>
</dbReference>
<comment type="subcellular location">
    <subcellularLocation>
        <location evidence="1">Cell membrane</location>
        <topology evidence="1">Multi-pass membrane protein</topology>
    </subcellularLocation>
</comment>
<sequence>MGDLLRAFINEIKIIYRSKSMIFLTVVVPIVLMLTLGYIFPSMINPKNYKIAVYNEDNGEYSKVILSLVYGMLKGDNFKLVSDSVELNKGLDDGSFDGAIVIPKGFSQDITDSNKFTLDFIPSTVNIQTSVVIYQALNSVLSEIGNGVMVYNILELYKKPANRIPIGPPRMSFEGPSGSNMNFVDFMIPGIAALIAIASIAITLSSSVSYEREYGILNGIIVSKVNRSFHALGKILAYTFDGVIKGGIALLTAQLYFSSGFTTPLRSLLLIALGSFAFAGFGIIISTLSPSQKISGAIIIGYVIPSIFLSGLFIPVQQMPRIAQIFSKIFPLTFMADSMQRVSILNYSFFQVSQDIIPLAIYAVIATSIALLLFSKIEKVEEIS</sequence>
<dbReference type="GO" id="GO:0005886">
    <property type="term" value="C:plasma membrane"/>
    <property type="evidence" value="ECO:0007669"/>
    <property type="project" value="UniProtKB-SubCell"/>
</dbReference>
<comment type="caution">
    <text evidence="10">The sequence shown here is derived from an EMBL/GenBank/DDBJ whole genome shotgun (WGS) entry which is preliminary data.</text>
</comment>
<reference evidence="10" key="1">
    <citation type="journal article" date="2020" name="mSystems">
        <title>Genome- and Community-Level Interaction Insights into Carbon Utilization and Element Cycling Functions of Hydrothermarchaeota in Hydrothermal Sediment.</title>
        <authorList>
            <person name="Zhou Z."/>
            <person name="Liu Y."/>
            <person name="Xu W."/>
            <person name="Pan J."/>
            <person name="Luo Z.H."/>
            <person name="Li M."/>
        </authorList>
    </citation>
    <scope>NUCLEOTIDE SEQUENCE [LARGE SCALE GENOMIC DNA]</scope>
    <source>
        <strain evidence="10">SpSt-966</strain>
    </source>
</reference>
<keyword evidence="6 8" id="KW-1133">Transmembrane helix</keyword>
<evidence type="ECO:0000256" key="8">
    <source>
        <dbReference type="SAM" id="Phobius"/>
    </source>
</evidence>
<feature type="transmembrane region" description="Helical" evidence="8">
    <location>
        <begin position="294"/>
        <end position="317"/>
    </location>
</feature>
<dbReference type="AlphaFoldDB" id="A0A7V3REI0"/>
<dbReference type="EMBL" id="DTPE01000124">
    <property type="protein sequence ID" value="HGE75082.1"/>
    <property type="molecule type" value="Genomic_DNA"/>
</dbReference>
<organism evidence="10">
    <name type="scientific">Mesoaciditoga lauensis</name>
    <dbReference type="NCBI Taxonomy" id="1495039"/>
    <lineage>
        <taxon>Bacteria</taxon>
        <taxon>Thermotogati</taxon>
        <taxon>Thermotogota</taxon>
        <taxon>Thermotogae</taxon>
        <taxon>Mesoaciditogales</taxon>
        <taxon>Mesoaciditogaceae</taxon>
        <taxon>Mesoaciditoga</taxon>
    </lineage>
</organism>
<keyword evidence="5 8" id="KW-0812">Transmembrane</keyword>
<proteinExistence type="inferred from homology"/>
<keyword evidence="7 8" id="KW-0472">Membrane</keyword>
<feature type="transmembrane region" description="Helical" evidence="8">
    <location>
        <begin position="356"/>
        <end position="374"/>
    </location>
</feature>
<evidence type="ECO:0000256" key="4">
    <source>
        <dbReference type="ARBA" id="ARBA00022475"/>
    </source>
</evidence>
<gene>
    <name evidence="10" type="ORF">ENX73_03030</name>
</gene>
<dbReference type="GO" id="GO:0140359">
    <property type="term" value="F:ABC-type transporter activity"/>
    <property type="evidence" value="ECO:0007669"/>
    <property type="project" value="InterPro"/>
</dbReference>
<evidence type="ECO:0000259" key="9">
    <source>
        <dbReference type="PROSITE" id="PS51012"/>
    </source>
</evidence>
<name>A0A7V3REI0_9BACT</name>
<keyword evidence="3" id="KW-0813">Transport</keyword>
<evidence type="ECO:0000256" key="3">
    <source>
        <dbReference type="ARBA" id="ARBA00022448"/>
    </source>
</evidence>
<feature type="transmembrane region" description="Helical" evidence="8">
    <location>
        <begin position="183"/>
        <end position="204"/>
    </location>
</feature>
<evidence type="ECO:0000313" key="10">
    <source>
        <dbReference type="EMBL" id="HGE75082.1"/>
    </source>
</evidence>
<keyword evidence="4" id="KW-1003">Cell membrane</keyword>
<dbReference type="PANTHER" id="PTHR30294">
    <property type="entry name" value="MEMBRANE COMPONENT OF ABC TRANSPORTER YHHJ-RELATED"/>
    <property type="match status" value="1"/>
</dbReference>